<name>A0A5M9ZDH5_9BIFI</name>
<reference evidence="1 2" key="1">
    <citation type="journal article" date="2019" name="Syst. Appl. Microbiol.">
        <title>Characterization of Bifidobacterium species in feaces of the Egyptian fruit bat: Description of B. vespertilionis sp. nov. and B. rousetti sp. nov.</title>
        <authorList>
            <person name="Modesto M."/>
            <person name="Satti M."/>
            <person name="Watanabe K."/>
            <person name="Puglisi E."/>
            <person name="Morelli L."/>
            <person name="Huang C.-H."/>
            <person name="Liou J.-S."/>
            <person name="Miyashita M."/>
            <person name="Tamura T."/>
            <person name="Saito S."/>
            <person name="Mori K."/>
            <person name="Huang L."/>
            <person name="Sciavilla P."/>
            <person name="Sandri C."/>
            <person name="Spiezio C."/>
            <person name="Vitali F."/>
            <person name="Cavalieri D."/>
            <person name="Perpetuini G."/>
            <person name="Tofalo R."/>
            <person name="Bonetti A."/>
            <person name="Arita M."/>
            <person name="Mattarelli P."/>
        </authorList>
    </citation>
    <scope>NUCLEOTIDE SEQUENCE [LARGE SCALE GENOMIC DNA]</scope>
    <source>
        <strain evidence="1 2">RST27</strain>
    </source>
</reference>
<dbReference type="Proteomes" id="UP000326060">
    <property type="component" value="Unassembled WGS sequence"/>
</dbReference>
<evidence type="ECO:0000313" key="2">
    <source>
        <dbReference type="Proteomes" id="UP000326060"/>
    </source>
</evidence>
<evidence type="ECO:0000313" key="1">
    <source>
        <dbReference type="EMBL" id="KAA8817170.1"/>
    </source>
</evidence>
<accession>A0A5M9ZDH5</accession>
<dbReference type="AlphaFoldDB" id="A0A5M9ZDH5"/>
<gene>
    <name evidence="1" type="ORF">EMB92_00800</name>
</gene>
<comment type="caution">
    <text evidence="1">The sequence shown here is derived from an EMBL/GenBank/DDBJ whole genome shotgun (WGS) entry which is preliminary data.</text>
</comment>
<organism evidence="1 2">
    <name type="scientific">Bifidobacterium callitrichos</name>
    <dbReference type="NCBI Taxonomy" id="762209"/>
    <lineage>
        <taxon>Bacteria</taxon>
        <taxon>Bacillati</taxon>
        <taxon>Actinomycetota</taxon>
        <taxon>Actinomycetes</taxon>
        <taxon>Bifidobacteriales</taxon>
        <taxon>Bifidobacteriaceae</taxon>
        <taxon>Bifidobacterium</taxon>
    </lineage>
</organism>
<dbReference type="RefSeq" id="WP_150393455.1">
    <property type="nucleotide sequence ID" value="NZ_RZJP01000001.1"/>
</dbReference>
<sequence>MKEHKGVTALLRTAEQERRCAIGESRSLYHALRRRAEALELVNPYPNLYSDAGYWRGLNSEQQSMHVVRALSRMHPKWVFAGLSAACVYGYQHAYSLHDGSVYIAGTCGASVRDCAQLKRIYMNQVPVWCSGSILMTSPARTLIDCAVFPFPNALAIYDSALRAGHVTIEEVRTLSIRSNCDESAVRRLLDHANPLSENGGESLTRGNIEELGFAAPELQIEFENPDNPTMPYRADFCWRLADGRIIVAEFDGMTKYADTTNPNRASLQAKLDYERRREQHLKDQGVTVIVHLFYEDVMSPERLNAKLTTGGVPRIHSHRDGR</sequence>
<evidence type="ECO:0008006" key="3">
    <source>
        <dbReference type="Google" id="ProtNLM"/>
    </source>
</evidence>
<protein>
    <recommendedName>
        <fullName evidence="3">CTP synthase</fullName>
    </recommendedName>
</protein>
<dbReference type="EMBL" id="RZJP01000001">
    <property type="protein sequence ID" value="KAA8817170.1"/>
    <property type="molecule type" value="Genomic_DNA"/>
</dbReference>
<proteinExistence type="predicted"/>